<dbReference type="AlphaFoldDB" id="A0A183FMJ2"/>
<dbReference type="PANTHER" id="PTHR11005">
    <property type="entry name" value="LYSOSOMAL ACID LIPASE-RELATED"/>
    <property type="match status" value="1"/>
</dbReference>
<feature type="chain" id="PRO_5044551507" description="Lipase" evidence="11">
    <location>
        <begin position="18"/>
        <end position="423"/>
    </location>
</feature>
<evidence type="ECO:0000256" key="4">
    <source>
        <dbReference type="ARBA" id="ARBA00022801"/>
    </source>
</evidence>
<evidence type="ECO:0000313" key="13">
    <source>
        <dbReference type="EMBL" id="VDO77115.1"/>
    </source>
</evidence>
<keyword evidence="7" id="KW-0325">Glycoprotein</keyword>
<dbReference type="EMBL" id="UZAH01026207">
    <property type="protein sequence ID" value="VDO77115.1"/>
    <property type="molecule type" value="Genomic_DNA"/>
</dbReference>
<accession>A0A183FMJ2</accession>
<feature type="signal peptide" evidence="11">
    <location>
        <begin position="1"/>
        <end position="17"/>
    </location>
</feature>
<feature type="active site" description="Charge relay system" evidence="10">
    <location>
        <position position="360"/>
    </location>
</feature>
<evidence type="ECO:0000256" key="1">
    <source>
        <dbReference type="ARBA" id="ARBA00004227"/>
    </source>
</evidence>
<accession>A0A3P8BWP6</accession>
<keyword evidence="14" id="KW-1185">Reference proteome</keyword>
<dbReference type="PIRSF" id="PIRSF000862">
    <property type="entry name" value="Steryl_ester_lip"/>
    <property type="match status" value="1"/>
</dbReference>
<evidence type="ECO:0000256" key="5">
    <source>
        <dbReference type="ARBA" id="ARBA00022963"/>
    </source>
</evidence>
<dbReference type="InterPro" id="IPR025483">
    <property type="entry name" value="Lipase_euk"/>
</dbReference>
<dbReference type="GO" id="GO:0016042">
    <property type="term" value="P:lipid catabolic process"/>
    <property type="evidence" value="ECO:0007669"/>
    <property type="project" value="UniProtKB-KW"/>
</dbReference>
<organism evidence="14 15">
    <name type="scientific">Heligmosomoides polygyrus</name>
    <name type="common">Parasitic roundworm</name>
    <dbReference type="NCBI Taxonomy" id="6339"/>
    <lineage>
        <taxon>Eukaryota</taxon>
        <taxon>Metazoa</taxon>
        <taxon>Ecdysozoa</taxon>
        <taxon>Nematoda</taxon>
        <taxon>Chromadorea</taxon>
        <taxon>Rhabditida</taxon>
        <taxon>Rhabditina</taxon>
        <taxon>Rhabditomorpha</taxon>
        <taxon>Strongyloidea</taxon>
        <taxon>Heligmosomidae</taxon>
        <taxon>Heligmosomoides</taxon>
    </lineage>
</organism>
<dbReference type="Proteomes" id="UP000050761">
    <property type="component" value="Unassembled WGS sequence"/>
</dbReference>
<comment type="subcellular location">
    <subcellularLocation>
        <location evidence="1">Lysosome lumen</location>
    </subcellularLocation>
</comment>
<keyword evidence="5 9" id="KW-0442">Lipid degradation</keyword>
<evidence type="ECO:0000313" key="14">
    <source>
        <dbReference type="Proteomes" id="UP000050761"/>
    </source>
</evidence>
<evidence type="ECO:0000313" key="15">
    <source>
        <dbReference type="WBParaSite" id="HPBE_0000862001-mRNA-1"/>
    </source>
</evidence>
<proteinExistence type="inferred from homology"/>
<protein>
    <recommendedName>
        <fullName evidence="9">Lipase</fullName>
    </recommendedName>
</protein>
<evidence type="ECO:0000259" key="12">
    <source>
        <dbReference type="Pfam" id="PF04083"/>
    </source>
</evidence>
<evidence type="ECO:0000256" key="10">
    <source>
        <dbReference type="PIRSR" id="PIRSR000862-1"/>
    </source>
</evidence>
<evidence type="ECO:0000256" key="6">
    <source>
        <dbReference type="ARBA" id="ARBA00023098"/>
    </source>
</evidence>
<dbReference type="WBParaSite" id="HPBE_0000862001-mRNA-1">
    <property type="protein sequence ID" value="HPBE_0000862001-mRNA-1"/>
    <property type="gene ID" value="HPBE_0000862001"/>
</dbReference>
<evidence type="ECO:0000256" key="2">
    <source>
        <dbReference type="ARBA" id="ARBA00010701"/>
    </source>
</evidence>
<feature type="active site" description="Charge relay system" evidence="10">
    <location>
        <position position="390"/>
    </location>
</feature>
<keyword evidence="6" id="KW-0443">Lipid metabolism</keyword>
<name>A0A183FMJ2_HELPZ</name>
<evidence type="ECO:0000256" key="11">
    <source>
        <dbReference type="SAM" id="SignalP"/>
    </source>
</evidence>
<dbReference type="InterPro" id="IPR029058">
    <property type="entry name" value="AB_hydrolase_fold"/>
</dbReference>
<dbReference type="FunFam" id="3.40.50.1820:FF:000021">
    <property type="entry name" value="Lipase"/>
    <property type="match status" value="1"/>
</dbReference>
<dbReference type="Pfam" id="PF04083">
    <property type="entry name" value="Abhydro_lipase"/>
    <property type="match status" value="1"/>
</dbReference>
<dbReference type="InterPro" id="IPR006693">
    <property type="entry name" value="AB_hydrolase_lipase"/>
</dbReference>
<evidence type="ECO:0000256" key="7">
    <source>
        <dbReference type="ARBA" id="ARBA00023180"/>
    </source>
</evidence>
<evidence type="ECO:0000256" key="8">
    <source>
        <dbReference type="ARBA" id="ARBA00023228"/>
    </source>
</evidence>
<keyword evidence="8" id="KW-0458">Lysosome</keyword>
<sequence>MASRLLWITVLLPHVQCLPWFGRNDPEVTMTVPQIVEHWGYPVEIYKAVTQDGYILELHRIPHGRNGPTTNGSRPVIFLQHGLECSSSNWVTNLPEQSAAFVFADAGFDVWMGNMRGNKYSKRHVDFHPSSSRFWEFTWDEMAQYDLPAMINQALVVTGQPHVYYVGHSQGTLTMFSKLSTDPAFAQKIKMFFALAPVGSVKHIKGLFKTLVNDFTPEFTAWTKVFGAGEFYPNNWLTKAFSSAACANTVVQEELCKHFLFSIAGPGDKGLNKAIRMEEEPLLPFKFQSRIAVYLGHTPSGTSSMNILHWIQMVKTGTVAKFDYGEAGNLAKYGKDTPPLYNFKKIPSALPIHIFTGGNDWLADNEDINGYLSPNIEHLQGKTVLPEYNHLDFIWGLNAARDVYHPIANHIIGQHFASIQRRA</sequence>
<reference evidence="13 14" key="1">
    <citation type="submission" date="2018-11" db="EMBL/GenBank/DDBJ databases">
        <authorList>
            <consortium name="Pathogen Informatics"/>
        </authorList>
    </citation>
    <scope>NUCLEOTIDE SEQUENCE [LARGE SCALE GENOMIC DNA]</scope>
</reference>
<gene>
    <name evidence="13" type="ORF">HPBE_LOCUS8621</name>
</gene>
<dbReference type="GO" id="GO:0016788">
    <property type="term" value="F:hydrolase activity, acting on ester bonds"/>
    <property type="evidence" value="ECO:0007669"/>
    <property type="project" value="InterPro"/>
</dbReference>
<dbReference type="GO" id="GO:0043202">
    <property type="term" value="C:lysosomal lumen"/>
    <property type="evidence" value="ECO:0007669"/>
    <property type="project" value="UniProtKB-SubCell"/>
</dbReference>
<dbReference type="OrthoDB" id="9974421at2759"/>
<evidence type="ECO:0000256" key="3">
    <source>
        <dbReference type="ARBA" id="ARBA00022729"/>
    </source>
</evidence>
<keyword evidence="3 11" id="KW-0732">Signal</keyword>
<feature type="domain" description="Partial AB-hydrolase lipase" evidence="12">
    <location>
        <begin position="32"/>
        <end position="94"/>
    </location>
</feature>
<dbReference type="Gene3D" id="3.40.50.1820">
    <property type="entry name" value="alpha/beta hydrolase"/>
    <property type="match status" value="1"/>
</dbReference>
<comment type="similarity">
    <text evidence="2 9">Belongs to the AB hydrolase superfamily. Lipase family.</text>
</comment>
<dbReference type="SUPFAM" id="SSF53474">
    <property type="entry name" value="alpha/beta-Hydrolases"/>
    <property type="match status" value="1"/>
</dbReference>
<evidence type="ECO:0000256" key="9">
    <source>
        <dbReference type="PIRNR" id="PIRNR000862"/>
    </source>
</evidence>
<keyword evidence="4 9" id="KW-0378">Hydrolase</keyword>
<reference evidence="15" key="2">
    <citation type="submission" date="2019-09" db="UniProtKB">
        <authorList>
            <consortium name="WormBaseParasite"/>
        </authorList>
    </citation>
    <scope>IDENTIFICATION</scope>
</reference>
<feature type="active site" description="Nucleophile" evidence="10">
    <location>
        <position position="169"/>
    </location>
</feature>